<evidence type="ECO:0000313" key="2">
    <source>
        <dbReference type="EMBL" id="CAG2252265.1"/>
    </source>
</evidence>
<dbReference type="OrthoDB" id="10518852at2759"/>
<name>A0A8S3VBR0_MYTED</name>
<comment type="caution">
    <text evidence="2">The sequence shown here is derived from an EMBL/GenBank/DDBJ whole genome shotgun (WGS) entry which is preliminary data.</text>
</comment>
<dbReference type="Proteomes" id="UP000683360">
    <property type="component" value="Unassembled WGS sequence"/>
</dbReference>
<reference evidence="2" key="1">
    <citation type="submission" date="2021-03" db="EMBL/GenBank/DDBJ databases">
        <authorList>
            <person name="Bekaert M."/>
        </authorList>
    </citation>
    <scope>NUCLEOTIDE SEQUENCE</scope>
</reference>
<organism evidence="2 3">
    <name type="scientific">Mytilus edulis</name>
    <name type="common">Blue mussel</name>
    <dbReference type="NCBI Taxonomy" id="6550"/>
    <lineage>
        <taxon>Eukaryota</taxon>
        <taxon>Metazoa</taxon>
        <taxon>Spiralia</taxon>
        <taxon>Lophotrochozoa</taxon>
        <taxon>Mollusca</taxon>
        <taxon>Bivalvia</taxon>
        <taxon>Autobranchia</taxon>
        <taxon>Pteriomorphia</taxon>
        <taxon>Mytilida</taxon>
        <taxon>Mytiloidea</taxon>
        <taxon>Mytilidae</taxon>
        <taxon>Mytilinae</taxon>
        <taxon>Mytilus</taxon>
    </lineage>
</organism>
<feature type="coiled-coil region" evidence="1">
    <location>
        <begin position="88"/>
        <end position="147"/>
    </location>
</feature>
<gene>
    <name evidence="2" type="ORF">MEDL_63827</name>
</gene>
<keyword evidence="3" id="KW-1185">Reference proteome</keyword>
<sequence>MDIHGDFKGLNSFWWNKRFNRRSLHNFDGCVKCTEAVTLTNGNIRTATSKSIENRQPEVKDLKSGNNASQSLAVAALKHESVTQSRVVAKLENESIAQSLAVADLKNEFKEKSTRLQNSYDILQKKFDSLQKENNVLEHDNAALKSQIADYHNISIHTKQELDFFTHSIPASNIQNVTTIQSSVNTLKFQMKTLNTRLYSLSSISTSRSQDFLALLNKTNVADLKLESIDNWSKSFQNYTENKLFGLDSFVQNYALDNTTTTNRLHSLEQNYALFSKEIGTVNGKIQELDQHGTYIKHTSHKL</sequence>
<protein>
    <submittedName>
        <fullName evidence="2">Uncharacterized protein</fullName>
    </submittedName>
</protein>
<accession>A0A8S3VBR0</accession>
<evidence type="ECO:0000256" key="1">
    <source>
        <dbReference type="SAM" id="Coils"/>
    </source>
</evidence>
<dbReference type="AlphaFoldDB" id="A0A8S3VBR0"/>
<proteinExistence type="predicted"/>
<evidence type="ECO:0000313" key="3">
    <source>
        <dbReference type="Proteomes" id="UP000683360"/>
    </source>
</evidence>
<dbReference type="EMBL" id="CAJPWZ010003113">
    <property type="protein sequence ID" value="CAG2252265.1"/>
    <property type="molecule type" value="Genomic_DNA"/>
</dbReference>
<keyword evidence="1" id="KW-0175">Coiled coil</keyword>